<dbReference type="OrthoDB" id="2247630at2"/>
<dbReference type="SUPFAM" id="SSF53474">
    <property type="entry name" value="alpha/beta-Hydrolases"/>
    <property type="match status" value="1"/>
</dbReference>
<dbReference type="PANTHER" id="PTHR46331:SF2">
    <property type="entry name" value="VALACYCLOVIR HYDROLASE"/>
    <property type="match status" value="1"/>
</dbReference>
<dbReference type="GO" id="GO:0017171">
    <property type="term" value="F:serine hydrolase activity"/>
    <property type="evidence" value="ECO:0007669"/>
    <property type="project" value="TreeGrafter"/>
</dbReference>
<dbReference type="AlphaFoldDB" id="A0A3E2NM23"/>
<keyword evidence="2" id="KW-0378">Hydrolase</keyword>
<dbReference type="PANTHER" id="PTHR46331">
    <property type="entry name" value="VALACYCLOVIR HYDROLASE"/>
    <property type="match status" value="1"/>
</dbReference>
<reference evidence="2 3" key="1">
    <citation type="submission" date="2018-08" db="EMBL/GenBank/DDBJ databases">
        <title>Mucilaginibacter terrae sp. nov., isolated from manganese diggings.</title>
        <authorList>
            <person name="Huang Y."/>
            <person name="Zhou Z."/>
        </authorList>
    </citation>
    <scope>NUCLEOTIDE SEQUENCE [LARGE SCALE GENOMIC DNA]</scope>
    <source>
        <strain evidence="2 3">ZH6</strain>
    </source>
</reference>
<feature type="domain" description="AB hydrolase-1" evidence="1">
    <location>
        <begin position="28"/>
        <end position="136"/>
    </location>
</feature>
<dbReference type="RefSeq" id="WP_117384065.1">
    <property type="nucleotide sequence ID" value="NZ_QWDE01000003.1"/>
</dbReference>
<gene>
    <name evidence="2" type="ORF">DYU05_15525</name>
</gene>
<accession>A0A3E2NM23</accession>
<evidence type="ECO:0000313" key="2">
    <source>
        <dbReference type="EMBL" id="RFZ82039.1"/>
    </source>
</evidence>
<comment type="caution">
    <text evidence="2">The sequence shown here is derived from an EMBL/GenBank/DDBJ whole genome shotgun (WGS) entry which is preliminary data.</text>
</comment>
<dbReference type="InterPro" id="IPR000073">
    <property type="entry name" value="AB_hydrolase_1"/>
</dbReference>
<dbReference type="InterPro" id="IPR029058">
    <property type="entry name" value="AB_hydrolase_fold"/>
</dbReference>
<evidence type="ECO:0000313" key="3">
    <source>
        <dbReference type="Proteomes" id="UP000260823"/>
    </source>
</evidence>
<evidence type="ECO:0000259" key="1">
    <source>
        <dbReference type="Pfam" id="PF00561"/>
    </source>
</evidence>
<dbReference type="Pfam" id="PF00561">
    <property type="entry name" value="Abhydrolase_1"/>
    <property type="match status" value="1"/>
</dbReference>
<dbReference type="EMBL" id="QWDE01000003">
    <property type="protein sequence ID" value="RFZ82039.1"/>
    <property type="molecule type" value="Genomic_DNA"/>
</dbReference>
<name>A0A3E2NM23_9SPHI</name>
<keyword evidence="3" id="KW-1185">Reference proteome</keyword>
<dbReference type="Proteomes" id="UP000260823">
    <property type="component" value="Unassembled WGS sequence"/>
</dbReference>
<organism evidence="2 3">
    <name type="scientific">Mucilaginibacter terrenus</name>
    <dbReference type="NCBI Taxonomy" id="2482727"/>
    <lineage>
        <taxon>Bacteria</taxon>
        <taxon>Pseudomonadati</taxon>
        <taxon>Bacteroidota</taxon>
        <taxon>Sphingobacteriia</taxon>
        <taxon>Sphingobacteriales</taxon>
        <taxon>Sphingobacteriaceae</taxon>
        <taxon>Mucilaginibacter</taxon>
    </lineage>
</organism>
<protein>
    <submittedName>
        <fullName evidence="2">Alpha/beta hydrolase</fullName>
    </submittedName>
</protein>
<dbReference type="Gene3D" id="3.40.50.1820">
    <property type="entry name" value="alpha/beta hydrolase"/>
    <property type="match status" value="1"/>
</dbReference>
<proteinExistence type="predicted"/>
<sequence length="260" mass="29002">MDKTFSSGYKPVNGINMYYEIHGSGERPLVLVHGGGSTIYTTFGRILPLLAQKRQIIAVELQAHGHTSDRNAPETFEQDADDVAGLLKELSINKADLFGFSNGGNTVLQVAIRHPEVVNKIVVASAFYKRDGMHSWFWDFMKNASLDYMPLQLQEAFLAINPSQEALLNMHDKDANRMRNFADWPDEYLLSIQAPTLLLAGDKDVMTAEHTVAMHRLIPNSRLVILPSDHGTYIGEVMTANPDSPLPKITADLILDFLEH</sequence>